<proteinExistence type="predicted"/>
<protein>
    <submittedName>
        <fullName evidence="1">Uncharacterized protein</fullName>
    </submittedName>
</protein>
<name>A0A975B627_9BACT</name>
<gene>
    <name evidence="1" type="ORF">dnl_17140</name>
</gene>
<accession>A0A975B627</accession>
<reference evidence="1" key="1">
    <citation type="journal article" date="2021" name="Microb. Physiol.">
        <title>Proteogenomic Insights into the Physiology of Marine, Sulfate-Reducing, Filamentous Desulfonema limicola and Desulfonema magnum.</title>
        <authorList>
            <person name="Schnaars V."/>
            <person name="Wohlbrand L."/>
            <person name="Scheve S."/>
            <person name="Hinrichs C."/>
            <person name="Reinhardt R."/>
            <person name="Rabus R."/>
        </authorList>
    </citation>
    <scope>NUCLEOTIDE SEQUENCE</scope>
    <source>
        <strain evidence="1">5ac10</strain>
    </source>
</reference>
<sequence>MSQESDTLKKLVSSFIACKQYNIIFFKHETLNRIILQQTIQVQEKFPQR</sequence>
<dbReference type="KEGG" id="dli:dnl_17140"/>
<dbReference type="AlphaFoldDB" id="A0A975B627"/>
<keyword evidence="2" id="KW-1185">Reference proteome</keyword>
<dbReference type="EMBL" id="CP061799">
    <property type="protein sequence ID" value="QTA79443.1"/>
    <property type="molecule type" value="Genomic_DNA"/>
</dbReference>
<dbReference type="Proteomes" id="UP000663720">
    <property type="component" value="Chromosome"/>
</dbReference>
<organism evidence="1 2">
    <name type="scientific">Desulfonema limicola</name>
    <dbReference type="NCBI Taxonomy" id="45656"/>
    <lineage>
        <taxon>Bacteria</taxon>
        <taxon>Pseudomonadati</taxon>
        <taxon>Thermodesulfobacteriota</taxon>
        <taxon>Desulfobacteria</taxon>
        <taxon>Desulfobacterales</taxon>
        <taxon>Desulfococcaceae</taxon>
        <taxon>Desulfonema</taxon>
    </lineage>
</organism>
<evidence type="ECO:0000313" key="1">
    <source>
        <dbReference type="EMBL" id="QTA79443.1"/>
    </source>
</evidence>
<evidence type="ECO:0000313" key="2">
    <source>
        <dbReference type="Proteomes" id="UP000663720"/>
    </source>
</evidence>